<dbReference type="Proteomes" id="UP000248329">
    <property type="component" value="Unassembled WGS sequence"/>
</dbReference>
<accession>A0AC61L6Q8</accession>
<reference evidence="1" key="1">
    <citation type="submission" date="2018-01" db="EMBL/GenBank/DDBJ databases">
        <authorList>
            <person name="Krukenberg V."/>
        </authorList>
    </citation>
    <scope>NUCLEOTIDE SEQUENCE</scope>
    <source>
        <strain evidence="1">E20ANME2</strain>
    </source>
</reference>
<sequence length="117" mass="13748">MRTEPDRSLIDEAIYLPKSWAEDWERREKCGVPEDVVFKTKAELALKIILHARDNGVPFGWIGMDSFYGEQPWLRNEIASEGIIYITDIPVNTRVWLNKPETEIPEERRDKFILASW</sequence>
<evidence type="ECO:0000313" key="1">
    <source>
        <dbReference type="EMBL" id="PXF62066.1"/>
    </source>
</evidence>
<proteinExistence type="predicted"/>
<organism evidence="1 2">
    <name type="scientific">Candidatus Methanogaster sp</name>
    <dbReference type="NCBI Taxonomy" id="3386292"/>
    <lineage>
        <taxon>Archaea</taxon>
        <taxon>Methanobacteriati</taxon>
        <taxon>Methanobacteriota</taxon>
        <taxon>Stenosarchaea group</taxon>
        <taxon>Methanomicrobia</taxon>
        <taxon>Methanosarcinales</taxon>
        <taxon>ANME-2 cluster</taxon>
        <taxon>Candidatus Methanogasteraceae</taxon>
        <taxon>Candidatus Methanogaster</taxon>
    </lineage>
</organism>
<gene>
    <name evidence="1" type="ORF">C4B59_00145</name>
</gene>
<name>A0AC61L6Q8_9EURY</name>
<protein>
    <submittedName>
        <fullName evidence="1">Uncharacterized protein</fullName>
    </submittedName>
</protein>
<comment type="caution">
    <text evidence="1">The sequence shown here is derived from an EMBL/GenBank/DDBJ whole genome shotgun (WGS) entry which is preliminary data.</text>
</comment>
<dbReference type="EMBL" id="PQXF01000001">
    <property type="protein sequence ID" value="PXF62066.1"/>
    <property type="molecule type" value="Genomic_DNA"/>
</dbReference>
<evidence type="ECO:0000313" key="2">
    <source>
        <dbReference type="Proteomes" id="UP000248329"/>
    </source>
</evidence>